<dbReference type="PANTHER" id="PTHR43877">
    <property type="entry name" value="AMINOALKYLPHOSPHONATE N-ACETYLTRANSFERASE-RELATED-RELATED"/>
    <property type="match status" value="1"/>
</dbReference>
<dbReference type="PROSITE" id="PS51186">
    <property type="entry name" value="GNAT"/>
    <property type="match status" value="1"/>
</dbReference>
<dbReference type="EMBL" id="AP021874">
    <property type="protein sequence ID" value="BBO68461.1"/>
    <property type="molecule type" value="Genomic_DNA"/>
</dbReference>
<dbReference type="SUPFAM" id="SSF55729">
    <property type="entry name" value="Acyl-CoA N-acyltransferases (Nat)"/>
    <property type="match status" value="1"/>
</dbReference>
<evidence type="ECO:0000256" key="1">
    <source>
        <dbReference type="ARBA" id="ARBA00022679"/>
    </source>
</evidence>
<evidence type="ECO:0000313" key="5">
    <source>
        <dbReference type="Proteomes" id="UP000427906"/>
    </source>
</evidence>
<dbReference type="Gene3D" id="3.40.630.30">
    <property type="match status" value="1"/>
</dbReference>
<gene>
    <name evidence="4" type="ORF">DSCA_23910</name>
</gene>
<keyword evidence="2" id="KW-0012">Acyltransferase</keyword>
<protein>
    <recommendedName>
        <fullName evidence="3">N-acetyltransferase domain-containing protein</fullName>
    </recommendedName>
</protein>
<dbReference type="KEGG" id="dalk:DSCA_23910"/>
<evidence type="ECO:0000259" key="3">
    <source>
        <dbReference type="PROSITE" id="PS51186"/>
    </source>
</evidence>
<evidence type="ECO:0000313" key="4">
    <source>
        <dbReference type="EMBL" id="BBO68461.1"/>
    </source>
</evidence>
<name>A0A5K7YNH9_9BACT</name>
<feature type="domain" description="N-acetyltransferase" evidence="3">
    <location>
        <begin position="38"/>
        <end position="209"/>
    </location>
</feature>
<dbReference type="InterPro" id="IPR016181">
    <property type="entry name" value="Acyl_CoA_acyltransferase"/>
</dbReference>
<organism evidence="4 5">
    <name type="scientific">Desulfosarcina alkanivorans</name>
    <dbReference type="NCBI Taxonomy" id="571177"/>
    <lineage>
        <taxon>Bacteria</taxon>
        <taxon>Pseudomonadati</taxon>
        <taxon>Thermodesulfobacteriota</taxon>
        <taxon>Desulfobacteria</taxon>
        <taxon>Desulfobacterales</taxon>
        <taxon>Desulfosarcinaceae</taxon>
        <taxon>Desulfosarcina</taxon>
    </lineage>
</organism>
<dbReference type="Pfam" id="PF00583">
    <property type="entry name" value="Acetyltransf_1"/>
    <property type="match status" value="1"/>
</dbReference>
<accession>A0A5K7YNH9</accession>
<evidence type="ECO:0000256" key="2">
    <source>
        <dbReference type="ARBA" id="ARBA00023315"/>
    </source>
</evidence>
<dbReference type="InterPro" id="IPR050832">
    <property type="entry name" value="Bact_Acetyltransf"/>
</dbReference>
<dbReference type="Proteomes" id="UP000427906">
    <property type="component" value="Chromosome"/>
</dbReference>
<dbReference type="GO" id="GO:0016747">
    <property type="term" value="F:acyltransferase activity, transferring groups other than amino-acyl groups"/>
    <property type="evidence" value="ECO:0007669"/>
    <property type="project" value="InterPro"/>
</dbReference>
<proteinExistence type="predicted"/>
<dbReference type="InterPro" id="IPR000182">
    <property type="entry name" value="GNAT_dom"/>
</dbReference>
<dbReference type="AlphaFoldDB" id="A0A5K7YNH9"/>
<dbReference type="CDD" id="cd04301">
    <property type="entry name" value="NAT_SF"/>
    <property type="match status" value="1"/>
</dbReference>
<keyword evidence="1" id="KW-0808">Transferase</keyword>
<keyword evidence="5" id="KW-1185">Reference proteome</keyword>
<reference evidence="4 5" key="1">
    <citation type="submission" date="2019-11" db="EMBL/GenBank/DDBJ databases">
        <title>Comparative genomics of hydrocarbon-degrading Desulfosarcina strains.</title>
        <authorList>
            <person name="Watanabe M."/>
            <person name="Kojima H."/>
            <person name="Fukui M."/>
        </authorList>
    </citation>
    <scope>NUCLEOTIDE SEQUENCE [LARGE SCALE GENOMIC DNA]</scope>
    <source>
        <strain evidence="4 5">PL12</strain>
    </source>
</reference>
<sequence>MRKTVNQGYKQDTVLQAARCSQKADTMDSSKAQIPSEFHIRKGVPGDARFLATLGRKTFSDSFAADNRPEDMAAYLDASFGPGKQSLELADPLSVFLIAEVRGRAAGYARLLKSPVPPGIRIRPERPIQLVRLYACRQWIGRGAGPALMRACIAESRKRRCDGIWLSAWDRNIRAIRFYRKWGFSRVGTRPFLVGNDRQNDLVLWRPLLAAPQ</sequence>